<evidence type="ECO:0000313" key="2">
    <source>
        <dbReference type="EMBL" id="CAG6652317.1"/>
    </source>
</evidence>
<feature type="transmembrane region" description="Helical" evidence="1">
    <location>
        <begin position="21"/>
        <end position="42"/>
    </location>
</feature>
<keyword evidence="1" id="KW-0812">Transmembrane</keyword>
<sequence>MAKSDNASRIIVSTNLFQTRASFVTIVKNFYPEMLIFLYFMAKHVTMFNVPTKTTTSCVTLATITLTILTICCAILGDIWATNHIHVLTVITGQRLVLI</sequence>
<proteinExistence type="predicted"/>
<reference evidence="2" key="1">
    <citation type="submission" date="2021-05" db="EMBL/GenBank/DDBJ databases">
        <authorList>
            <person name="Alioto T."/>
            <person name="Alioto T."/>
            <person name="Gomez Garrido J."/>
        </authorList>
    </citation>
    <scope>NUCLEOTIDE SEQUENCE</scope>
</reference>
<name>A0A8D8RPS5_9HEMI</name>
<keyword evidence="1" id="KW-1133">Transmembrane helix</keyword>
<dbReference type="AlphaFoldDB" id="A0A8D8RPS5"/>
<dbReference type="EMBL" id="HBUF01170879">
    <property type="protein sequence ID" value="CAG6652317.1"/>
    <property type="molecule type" value="Transcribed_RNA"/>
</dbReference>
<protein>
    <submittedName>
        <fullName evidence="2">Uncharacterized protein</fullName>
    </submittedName>
</protein>
<feature type="transmembrane region" description="Helical" evidence="1">
    <location>
        <begin position="54"/>
        <end position="76"/>
    </location>
</feature>
<evidence type="ECO:0000256" key="1">
    <source>
        <dbReference type="SAM" id="Phobius"/>
    </source>
</evidence>
<keyword evidence="1" id="KW-0472">Membrane</keyword>
<organism evidence="2">
    <name type="scientific">Cacopsylla melanoneura</name>
    <dbReference type="NCBI Taxonomy" id="428564"/>
    <lineage>
        <taxon>Eukaryota</taxon>
        <taxon>Metazoa</taxon>
        <taxon>Ecdysozoa</taxon>
        <taxon>Arthropoda</taxon>
        <taxon>Hexapoda</taxon>
        <taxon>Insecta</taxon>
        <taxon>Pterygota</taxon>
        <taxon>Neoptera</taxon>
        <taxon>Paraneoptera</taxon>
        <taxon>Hemiptera</taxon>
        <taxon>Sternorrhyncha</taxon>
        <taxon>Psylloidea</taxon>
        <taxon>Psyllidae</taxon>
        <taxon>Psyllinae</taxon>
        <taxon>Cacopsylla</taxon>
    </lineage>
</organism>
<accession>A0A8D8RPS5</accession>